<reference evidence="4" key="1">
    <citation type="submission" date="2021-03" db="EMBL/GenBank/DDBJ databases">
        <authorList>
            <person name="Kim M.K."/>
        </authorList>
    </citation>
    <scope>NUCLEOTIDE SEQUENCE</scope>
    <source>
        <strain evidence="4">BT186</strain>
    </source>
</reference>
<dbReference type="EMBL" id="JAFLQZ010000005">
    <property type="protein sequence ID" value="MBO0358282.1"/>
    <property type="molecule type" value="Genomic_DNA"/>
</dbReference>
<keyword evidence="3" id="KW-0732">Signal</keyword>
<feature type="region of interest" description="Disordered" evidence="1">
    <location>
        <begin position="142"/>
        <end position="172"/>
    </location>
</feature>
<evidence type="ECO:0000256" key="2">
    <source>
        <dbReference type="SAM" id="Phobius"/>
    </source>
</evidence>
<accession>A0A939EX94</accession>
<keyword evidence="2" id="KW-0472">Membrane</keyword>
<dbReference type="RefSeq" id="WP_206984221.1">
    <property type="nucleotide sequence ID" value="NZ_JAFLQZ010000005.1"/>
</dbReference>
<feature type="compositionally biased region" description="Low complexity" evidence="1">
    <location>
        <begin position="386"/>
        <end position="399"/>
    </location>
</feature>
<feature type="region of interest" description="Disordered" evidence="1">
    <location>
        <begin position="375"/>
        <end position="400"/>
    </location>
</feature>
<evidence type="ECO:0000313" key="4">
    <source>
        <dbReference type="EMBL" id="MBO0358282.1"/>
    </source>
</evidence>
<keyword evidence="2" id="KW-0812">Transmembrane</keyword>
<evidence type="ECO:0000313" key="5">
    <source>
        <dbReference type="Proteomes" id="UP000664144"/>
    </source>
</evidence>
<gene>
    <name evidence="4" type="ORF">J0X19_10035</name>
</gene>
<dbReference type="AlphaFoldDB" id="A0A939EX94"/>
<feature type="chain" id="PRO_5037336093" evidence="3">
    <location>
        <begin position="22"/>
        <end position="507"/>
    </location>
</feature>
<comment type="caution">
    <text evidence="4">The sequence shown here is derived from an EMBL/GenBank/DDBJ whole genome shotgun (WGS) entry which is preliminary data.</text>
</comment>
<organism evidence="4 5">
    <name type="scientific">Hymenobacter telluris</name>
    <dbReference type="NCBI Taxonomy" id="2816474"/>
    <lineage>
        <taxon>Bacteria</taxon>
        <taxon>Pseudomonadati</taxon>
        <taxon>Bacteroidota</taxon>
        <taxon>Cytophagia</taxon>
        <taxon>Cytophagales</taxon>
        <taxon>Hymenobacteraceae</taxon>
        <taxon>Hymenobacter</taxon>
    </lineage>
</organism>
<feature type="compositionally biased region" description="Acidic residues" evidence="1">
    <location>
        <begin position="153"/>
        <end position="167"/>
    </location>
</feature>
<dbReference type="Proteomes" id="UP000664144">
    <property type="component" value="Unassembled WGS sequence"/>
</dbReference>
<feature type="transmembrane region" description="Helical" evidence="2">
    <location>
        <begin position="199"/>
        <end position="218"/>
    </location>
</feature>
<keyword evidence="2" id="KW-1133">Transmembrane helix</keyword>
<evidence type="ECO:0000256" key="1">
    <source>
        <dbReference type="SAM" id="MobiDB-lite"/>
    </source>
</evidence>
<sequence length="507" mass="54241">MRYFLLAALLLSQLLTLNAAAQTPLGQPTLDEQKVQVWCATARFVYEDNGRPNLKNTLKCGGTLKEFEKSIRADSQRVFSALYQPLEGRGAIYKGLGSNPSRLQKLKTEIINRLKSSPARRASTARMARLATLETALTNYVDNGTPISSQAEEATEAAADLEGEEMATDNPTDAGLAEAGVAQQPEPAQGSGEGLMSKLFAPLAFVLALLSLVLYALMRRNLAVFQQELATRMTTRQDEIMASRPAPATVATPAATPVQTITPELQLEVERLVQQRVAAELAKRELLTETPDAPVATPEPVAPTPVAPLTAAMPVATVVPAPAVTPLVPEVVTETSAPSPAVEAPAPLTEIPAPPVVLPLGSPATALREEFESVVTPTPVTESESEPAAAPQPEQAPASVTTMRYARASANGTLNEADFTDELQADSVYEIYQDSQWPALATFQVSMEPAVQTYLLQIAPPELLADACEYESPTGPVSEILTLEEGVLRKVAEVWQIEQKAVVQFEG</sequence>
<name>A0A939EX94_9BACT</name>
<protein>
    <submittedName>
        <fullName evidence="4">Uncharacterized protein</fullName>
    </submittedName>
</protein>
<proteinExistence type="predicted"/>
<evidence type="ECO:0000256" key="3">
    <source>
        <dbReference type="SAM" id="SignalP"/>
    </source>
</evidence>
<keyword evidence="5" id="KW-1185">Reference proteome</keyword>
<feature type="signal peptide" evidence="3">
    <location>
        <begin position="1"/>
        <end position="21"/>
    </location>
</feature>